<dbReference type="Proteomes" id="UP000186039">
    <property type="component" value="Unassembled WGS sequence"/>
</dbReference>
<sequence>MGIVAHLAKYKLQDIEHALAAIPAFKNYKLNSVTGSILIEYDPVIIQPQLVDRLFSGSDQQAEQACYAIAESLNLNGVNS</sequence>
<evidence type="ECO:0000313" key="4">
    <source>
        <dbReference type="Proteomes" id="UP000186313"/>
    </source>
</evidence>
<dbReference type="EMBL" id="MJMH01000183">
    <property type="protein sequence ID" value="OLQ89642.1"/>
    <property type="molecule type" value="Genomic_DNA"/>
</dbReference>
<evidence type="ECO:0000313" key="2">
    <source>
        <dbReference type="EMBL" id="OLQ93595.1"/>
    </source>
</evidence>
<dbReference type="STRING" id="1381081.BIY22_01025"/>
<proteinExistence type="predicted"/>
<evidence type="ECO:0000313" key="1">
    <source>
        <dbReference type="EMBL" id="OLQ89642.1"/>
    </source>
</evidence>
<name>A0A1Q9HRY4_9VIBR</name>
<dbReference type="Proteomes" id="UP000186313">
    <property type="component" value="Unassembled WGS sequence"/>
</dbReference>
<organism evidence="2 4">
    <name type="scientific">Vibrio panuliri</name>
    <dbReference type="NCBI Taxonomy" id="1381081"/>
    <lineage>
        <taxon>Bacteria</taxon>
        <taxon>Pseudomonadati</taxon>
        <taxon>Pseudomonadota</taxon>
        <taxon>Gammaproteobacteria</taxon>
        <taxon>Vibrionales</taxon>
        <taxon>Vibrionaceae</taxon>
        <taxon>Vibrio</taxon>
    </lineage>
</organism>
<accession>A0A1Q9HRY4</accession>
<dbReference type="AlphaFoldDB" id="A0A1Q9HRY4"/>
<keyword evidence="3" id="KW-1185">Reference proteome</keyword>
<comment type="caution">
    <text evidence="2">The sequence shown here is derived from an EMBL/GenBank/DDBJ whole genome shotgun (WGS) entry which is preliminary data.</text>
</comment>
<protein>
    <submittedName>
        <fullName evidence="2">Uncharacterized protein</fullName>
    </submittedName>
</protein>
<evidence type="ECO:0000313" key="3">
    <source>
        <dbReference type="Proteomes" id="UP000186039"/>
    </source>
</evidence>
<reference evidence="3 4" key="1">
    <citation type="submission" date="2016-09" db="EMBL/GenBank/DDBJ databases">
        <title>Genomic Taxonomy of the Vibrionaceae.</title>
        <authorList>
            <person name="Gonzalez-Castillo A."/>
            <person name="Gomez-Gil B."/>
            <person name="Enciso-Ibarra K."/>
        </authorList>
    </citation>
    <scope>NUCLEOTIDE SEQUENCE [LARGE SCALE GENOMIC DNA]</scope>
    <source>
        <strain evidence="1 3">CAIM 1902</strain>
        <strain evidence="2 4">CAIM 703</strain>
    </source>
</reference>
<gene>
    <name evidence="1" type="ORF">BIY20_11575</name>
    <name evidence="2" type="ORF">BIY22_01025</name>
</gene>
<dbReference type="EMBL" id="MJMJ01000001">
    <property type="protein sequence ID" value="OLQ93595.1"/>
    <property type="molecule type" value="Genomic_DNA"/>
</dbReference>
<dbReference type="OrthoDB" id="9131875at2"/>